<name>A0AAX6HXX9_IRIPA</name>
<comment type="caution">
    <text evidence="1">The sequence shown here is derived from an EMBL/GenBank/DDBJ whole genome shotgun (WGS) entry which is preliminary data.</text>
</comment>
<organism evidence="1 2">
    <name type="scientific">Iris pallida</name>
    <name type="common">Sweet iris</name>
    <dbReference type="NCBI Taxonomy" id="29817"/>
    <lineage>
        <taxon>Eukaryota</taxon>
        <taxon>Viridiplantae</taxon>
        <taxon>Streptophyta</taxon>
        <taxon>Embryophyta</taxon>
        <taxon>Tracheophyta</taxon>
        <taxon>Spermatophyta</taxon>
        <taxon>Magnoliopsida</taxon>
        <taxon>Liliopsida</taxon>
        <taxon>Asparagales</taxon>
        <taxon>Iridaceae</taxon>
        <taxon>Iridoideae</taxon>
        <taxon>Irideae</taxon>
        <taxon>Iris</taxon>
    </lineage>
</organism>
<reference evidence="1" key="2">
    <citation type="submission" date="2023-04" db="EMBL/GenBank/DDBJ databases">
        <authorList>
            <person name="Bruccoleri R.E."/>
            <person name="Oakeley E.J."/>
            <person name="Faust A.-M."/>
            <person name="Dessus-Babus S."/>
            <person name="Altorfer M."/>
            <person name="Burckhardt D."/>
            <person name="Oertli M."/>
            <person name="Naumann U."/>
            <person name="Petersen F."/>
            <person name="Wong J."/>
        </authorList>
    </citation>
    <scope>NUCLEOTIDE SEQUENCE</scope>
    <source>
        <strain evidence="1">GSM-AAB239-AS_SAM_17_03QT</strain>
        <tissue evidence="1">Leaf</tissue>
    </source>
</reference>
<dbReference type="Proteomes" id="UP001140949">
    <property type="component" value="Unassembled WGS sequence"/>
</dbReference>
<proteinExistence type="predicted"/>
<accession>A0AAX6HXX9</accession>
<reference evidence="1" key="1">
    <citation type="journal article" date="2023" name="GigaByte">
        <title>Genome assembly of the bearded iris, Iris pallida Lam.</title>
        <authorList>
            <person name="Bruccoleri R.E."/>
            <person name="Oakeley E.J."/>
            <person name="Faust A.M.E."/>
            <person name="Altorfer M."/>
            <person name="Dessus-Babus S."/>
            <person name="Burckhardt D."/>
            <person name="Oertli M."/>
            <person name="Naumann U."/>
            <person name="Petersen F."/>
            <person name="Wong J."/>
        </authorList>
    </citation>
    <scope>NUCLEOTIDE SEQUENCE</scope>
    <source>
        <strain evidence="1">GSM-AAB239-AS_SAM_17_03QT</strain>
    </source>
</reference>
<gene>
    <name evidence="1" type="ORF">M6B38_279845</name>
</gene>
<sequence>MVVVTVVSSGCPGSGGNGDGVRCGDGGLSMMVGRWVSLVVWELSGRQGDVGGGFTGLAWRGFALMMVAVLRVGRDAGRGWSL</sequence>
<dbReference type="EMBL" id="JANAVB010005600">
    <property type="protein sequence ID" value="KAJ6845909.1"/>
    <property type="molecule type" value="Genomic_DNA"/>
</dbReference>
<protein>
    <submittedName>
        <fullName evidence="1">Pollen-specific leucine-rich repeat extensin-like protein 4</fullName>
    </submittedName>
</protein>
<evidence type="ECO:0000313" key="1">
    <source>
        <dbReference type="EMBL" id="KAJ6845909.1"/>
    </source>
</evidence>
<dbReference type="AlphaFoldDB" id="A0AAX6HXX9"/>
<evidence type="ECO:0000313" key="2">
    <source>
        <dbReference type="Proteomes" id="UP001140949"/>
    </source>
</evidence>
<keyword evidence="2" id="KW-1185">Reference proteome</keyword>